<accession>A0A6C0KF58</accession>
<dbReference type="SUPFAM" id="SSF53448">
    <property type="entry name" value="Nucleotide-diphospho-sugar transferases"/>
    <property type="match status" value="1"/>
</dbReference>
<dbReference type="InterPro" id="IPR011009">
    <property type="entry name" value="Kinase-like_dom_sf"/>
</dbReference>
<evidence type="ECO:0000313" key="1">
    <source>
        <dbReference type="EMBL" id="QHU16269.1"/>
    </source>
</evidence>
<dbReference type="EMBL" id="MN740878">
    <property type="protein sequence ID" value="QHU16269.1"/>
    <property type="molecule type" value="Genomic_DNA"/>
</dbReference>
<dbReference type="InterPro" id="IPR029044">
    <property type="entry name" value="Nucleotide-diphossugar_trans"/>
</dbReference>
<dbReference type="SUPFAM" id="SSF56112">
    <property type="entry name" value="Protein kinase-like (PK-like)"/>
    <property type="match status" value="1"/>
</dbReference>
<dbReference type="Gene3D" id="3.90.550.10">
    <property type="entry name" value="Spore Coat Polysaccharide Biosynthesis Protein SpsA, Chain A"/>
    <property type="match status" value="1"/>
</dbReference>
<evidence type="ECO:0008006" key="2">
    <source>
        <dbReference type="Google" id="ProtNLM"/>
    </source>
</evidence>
<sequence length="523" mass="61975">MIVLITTSGLGSRLGDLTSFLNKSIIRIGDKCPLDYIFDNYKNMSDVKFIITIGYLGDIVKQYVNIAYGNKLNITFVEVDNYEDSGSSLGYSLLKAKKYVNEPFFFHCCDAIILEKIDINMNTNNNILFGYTYNDSSHYSSLNISNGIVCLINEKGCDNYDYIYTGLAYIYNYKFFWEKLYQLYNDDPLKSNLSDIHAFNLMLKDGINFKFIHLKQYYDMGNMKSYNEIIQALPCNYNILYKKNESIIFHKDKVIKYFYDENINKNKLKRIKYIGENLVPKIFSKSKNYHSMELIDSMPLSEIYEKGLIYKLLVWADKNLWVKNKNIDNFENICYNFYYTKTWKRIKKYFNDKRNIDYNIINNVNVGSIDNLLKKINFKKLCKDPPTNYHGDFILDNILLRKNKEFCLIDWRQDFGGDIERGDKYYDLAKLQHNIYFNHSNINKNLFNIKIIDENRCEVDMKCNFFLINQMIDFDKFIIENNIDKKKINILNGLIWINMAPLHNYPLSNFLFNLGKYMLINNI</sequence>
<protein>
    <recommendedName>
        <fullName evidence="2">MobA-like NTP transferase domain-containing protein</fullName>
    </recommendedName>
</protein>
<proteinExistence type="predicted"/>
<reference evidence="1" key="1">
    <citation type="journal article" date="2020" name="Nature">
        <title>Giant virus diversity and host interactions through global metagenomics.</title>
        <authorList>
            <person name="Schulz F."/>
            <person name="Roux S."/>
            <person name="Paez-Espino D."/>
            <person name="Jungbluth S."/>
            <person name="Walsh D.A."/>
            <person name="Denef V.J."/>
            <person name="McMahon K.D."/>
            <person name="Konstantinidis K.T."/>
            <person name="Eloe-Fadrosh E.A."/>
            <person name="Kyrpides N.C."/>
            <person name="Woyke T."/>
        </authorList>
    </citation>
    <scope>NUCLEOTIDE SEQUENCE</scope>
    <source>
        <strain evidence="1">GVMAG-S-3300011013-78</strain>
    </source>
</reference>
<dbReference type="AlphaFoldDB" id="A0A6C0KF58"/>
<organism evidence="1">
    <name type="scientific">viral metagenome</name>
    <dbReference type="NCBI Taxonomy" id="1070528"/>
    <lineage>
        <taxon>unclassified sequences</taxon>
        <taxon>metagenomes</taxon>
        <taxon>organismal metagenomes</taxon>
    </lineage>
</organism>
<name>A0A6C0KF58_9ZZZZ</name>